<organism evidence="2 3">
    <name type="scientific">Sediminicoccus rosea</name>
    <dbReference type="NCBI Taxonomy" id="1225128"/>
    <lineage>
        <taxon>Bacteria</taxon>
        <taxon>Pseudomonadati</taxon>
        <taxon>Pseudomonadota</taxon>
        <taxon>Alphaproteobacteria</taxon>
        <taxon>Acetobacterales</taxon>
        <taxon>Roseomonadaceae</taxon>
        <taxon>Sediminicoccus</taxon>
    </lineage>
</organism>
<name>A0ABZ0PIV6_9PROT</name>
<dbReference type="RefSeq" id="WP_318649533.1">
    <property type="nucleotide sequence ID" value="NZ_CP137852.1"/>
</dbReference>
<gene>
    <name evidence="2" type="ORF">R9Z33_01515</name>
</gene>
<keyword evidence="3" id="KW-1185">Reference proteome</keyword>
<feature type="chain" id="PRO_5046842094" evidence="1">
    <location>
        <begin position="19"/>
        <end position="145"/>
    </location>
</feature>
<reference evidence="2 3" key="1">
    <citation type="submission" date="2023-11" db="EMBL/GenBank/DDBJ databases">
        <title>Arctic aerobic anoxygenic photoheterotroph Sediminicoccus rosea KRV36 adapts its photosynthesis to long days of polar summer.</title>
        <authorList>
            <person name="Tomasch J."/>
            <person name="Kopejtka K."/>
            <person name="Bily T."/>
            <person name="Gardiner A.T."/>
            <person name="Gardian Z."/>
            <person name="Shivaramu S."/>
            <person name="Koblizek M."/>
            <person name="Engelhardt F."/>
            <person name="Kaftan D."/>
        </authorList>
    </citation>
    <scope>NUCLEOTIDE SEQUENCE [LARGE SCALE GENOMIC DNA]</scope>
    <source>
        <strain evidence="2 3">R-30</strain>
    </source>
</reference>
<evidence type="ECO:0000313" key="3">
    <source>
        <dbReference type="Proteomes" id="UP001305521"/>
    </source>
</evidence>
<accession>A0ABZ0PIV6</accession>
<feature type="signal peptide" evidence="1">
    <location>
        <begin position="1"/>
        <end position="18"/>
    </location>
</feature>
<protein>
    <submittedName>
        <fullName evidence="2">Uncharacterized protein</fullName>
    </submittedName>
</protein>
<evidence type="ECO:0000256" key="1">
    <source>
        <dbReference type="SAM" id="SignalP"/>
    </source>
</evidence>
<sequence length="145" mass="15708">MRASFILAAGLLALPAGAQPWPGPGAAAPPDSIAEQQREMRRLGEPSVPLQNRDSRQIDALGELAGPREWLKEAQVAIRAGQIGLANELLERTATRLLTRSTDPARAGEPMRDPRLGYISDARQALFRRDRRGADGLIELAIQAP</sequence>
<dbReference type="Proteomes" id="UP001305521">
    <property type="component" value="Chromosome"/>
</dbReference>
<evidence type="ECO:0000313" key="2">
    <source>
        <dbReference type="EMBL" id="WPB85562.1"/>
    </source>
</evidence>
<dbReference type="EMBL" id="CP137852">
    <property type="protein sequence ID" value="WPB85562.1"/>
    <property type="molecule type" value="Genomic_DNA"/>
</dbReference>
<proteinExistence type="predicted"/>
<keyword evidence="1" id="KW-0732">Signal</keyword>